<dbReference type="PANTHER" id="PTHR38011:SF11">
    <property type="entry name" value="2,5-DIAMINO-6-RIBOSYLAMINO-4(3H)-PYRIMIDINONE 5'-PHOSPHATE REDUCTASE"/>
    <property type="match status" value="1"/>
</dbReference>
<dbReference type="Gene3D" id="3.40.430.10">
    <property type="entry name" value="Dihydrofolate Reductase, subunit A"/>
    <property type="match status" value="1"/>
</dbReference>
<evidence type="ECO:0000259" key="1">
    <source>
        <dbReference type="Pfam" id="PF01872"/>
    </source>
</evidence>
<sequence length="184" mass="20413">MRRIINSTYISIDGVVQDPQNWTFDYRDEGAAAFAHDQLFECDALVMGRRTYEGFIGYWPTATDDDGTADRMNSMAKYVVSDSLRDPAWNNTTVVGRAELPALARELKQKPGQDIIQYGYGPVTAALLSEGLLDELRLWLHPIMVGGPTRDALLAEVSGDARFRLAGHRAFDSGLVILSYQPQG</sequence>
<dbReference type="SUPFAM" id="SSF53597">
    <property type="entry name" value="Dihydrofolate reductase-like"/>
    <property type="match status" value="1"/>
</dbReference>
<keyword evidence="3" id="KW-1185">Reference proteome</keyword>
<dbReference type="RefSeq" id="WP_020509449.1">
    <property type="nucleotide sequence ID" value="NZ_JBIAZU010000001.1"/>
</dbReference>
<evidence type="ECO:0000313" key="3">
    <source>
        <dbReference type="Proteomes" id="UP001602245"/>
    </source>
</evidence>
<feature type="domain" description="Bacterial bifunctional deaminase-reductase C-terminal" evidence="1">
    <location>
        <begin position="4"/>
        <end position="176"/>
    </location>
</feature>
<evidence type="ECO:0000313" key="2">
    <source>
        <dbReference type="EMBL" id="MFF5289103.1"/>
    </source>
</evidence>
<dbReference type="PANTHER" id="PTHR38011">
    <property type="entry name" value="DIHYDROFOLATE REDUCTASE FAMILY PROTEIN (AFU_ORTHOLOGUE AFUA_8G06820)"/>
    <property type="match status" value="1"/>
</dbReference>
<name>A0ABW6W7X0_9ACTN</name>
<protein>
    <submittedName>
        <fullName evidence="2">Dihydrofolate reductase family protein</fullName>
    </submittedName>
</protein>
<dbReference type="Pfam" id="PF01872">
    <property type="entry name" value="RibD_C"/>
    <property type="match status" value="1"/>
</dbReference>
<dbReference type="EMBL" id="JBIAZU010000001">
    <property type="protein sequence ID" value="MFF5289103.1"/>
    <property type="molecule type" value="Genomic_DNA"/>
</dbReference>
<gene>
    <name evidence="2" type="ORF">ACFY35_06685</name>
</gene>
<dbReference type="InterPro" id="IPR002734">
    <property type="entry name" value="RibDG_C"/>
</dbReference>
<dbReference type="Proteomes" id="UP001602245">
    <property type="component" value="Unassembled WGS sequence"/>
</dbReference>
<organism evidence="2 3">
    <name type="scientific">Paractinoplanes globisporus</name>
    <dbReference type="NCBI Taxonomy" id="113565"/>
    <lineage>
        <taxon>Bacteria</taxon>
        <taxon>Bacillati</taxon>
        <taxon>Actinomycetota</taxon>
        <taxon>Actinomycetes</taxon>
        <taxon>Micromonosporales</taxon>
        <taxon>Micromonosporaceae</taxon>
        <taxon>Paractinoplanes</taxon>
    </lineage>
</organism>
<dbReference type="InterPro" id="IPR024072">
    <property type="entry name" value="DHFR-like_dom_sf"/>
</dbReference>
<accession>A0ABW6W7X0</accession>
<dbReference type="InterPro" id="IPR050765">
    <property type="entry name" value="Riboflavin_Biosynth_HTPR"/>
</dbReference>
<comment type="caution">
    <text evidence="2">The sequence shown here is derived from an EMBL/GenBank/DDBJ whole genome shotgun (WGS) entry which is preliminary data.</text>
</comment>
<proteinExistence type="predicted"/>
<reference evidence="2 3" key="1">
    <citation type="submission" date="2024-10" db="EMBL/GenBank/DDBJ databases">
        <title>The Natural Products Discovery Center: Release of the First 8490 Sequenced Strains for Exploring Actinobacteria Biosynthetic Diversity.</title>
        <authorList>
            <person name="Kalkreuter E."/>
            <person name="Kautsar S.A."/>
            <person name="Yang D."/>
            <person name="Bader C.D."/>
            <person name="Teijaro C.N."/>
            <person name="Fluegel L."/>
            <person name="Davis C.M."/>
            <person name="Simpson J.R."/>
            <person name="Lauterbach L."/>
            <person name="Steele A.D."/>
            <person name="Gui C."/>
            <person name="Meng S."/>
            <person name="Li G."/>
            <person name="Viehrig K."/>
            <person name="Ye F."/>
            <person name="Su P."/>
            <person name="Kiefer A.F."/>
            <person name="Nichols A."/>
            <person name="Cepeda A.J."/>
            <person name="Yan W."/>
            <person name="Fan B."/>
            <person name="Jiang Y."/>
            <person name="Adhikari A."/>
            <person name="Zheng C.-J."/>
            <person name="Schuster L."/>
            <person name="Cowan T.M."/>
            <person name="Smanski M.J."/>
            <person name="Chevrette M.G."/>
            <person name="De Carvalho L.P.S."/>
            <person name="Shen B."/>
        </authorList>
    </citation>
    <scope>NUCLEOTIDE SEQUENCE [LARGE SCALE GENOMIC DNA]</scope>
    <source>
        <strain evidence="2 3">NPDC000087</strain>
    </source>
</reference>